<dbReference type="GO" id="GO:0003677">
    <property type="term" value="F:DNA binding"/>
    <property type="evidence" value="ECO:0007669"/>
    <property type="project" value="UniProtKB-KW"/>
</dbReference>
<feature type="domain" description="HTH cro/C1-type" evidence="2">
    <location>
        <begin position="6"/>
        <end position="60"/>
    </location>
</feature>
<dbReference type="Gene3D" id="1.10.260.40">
    <property type="entry name" value="lambda repressor-like DNA-binding domains"/>
    <property type="match status" value="1"/>
</dbReference>
<evidence type="ECO:0000259" key="2">
    <source>
        <dbReference type="PROSITE" id="PS50943"/>
    </source>
</evidence>
<protein>
    <submittedName>
        <fullName evidence="3">Putative transcriptional regulator</fullName>
    </submittedName>
</protein>
<dbReference type="PROSITE" id="PS50943">
    <property type="entry name" value="HTH_CROC1"/>
    <property type="match status" value="1"/>
</dbReference>
<dbReference type="PANTHER" id="PTHR46558">
    <property type="entry name" value="TRACRIPTIONAL REGULATORY PROTEIN-RELATED-RELATED"/>
    <property type="match status" value="1"/>
</dbReference>
<dbReference type="SMART" id="SM00530">
    <property type="entry name" value="HTH_XRE"/>
    <property type="match status" value="1"/>
</dbReference>
<sequence length="69" mass="8273">MVKNKIKEFRKELNVTQLELAKSLRVTRHTIIAIENHRYNPSLELALRLSKYFDKPLEMIFSLEEEEKV</sequence>
<name>A0A1G8NNM3_9BACI</name>
<dbReference type="Pfam" id="PF01381">
    <property type="entry name" value="HTH_3"/>
    <property type="match status" value="1"/>
</dbReference>
<dbReference type="Proteomes" id="UP000199017">
    <property type="component" value="Unassembled WGS sequence"/>
</dbReference>
<dbReference type="CDD" id="cd00093">
    <property type="entry name" value="HTH_XRE"/>
    <property type="match status" value="1"/>
</dbReference>
<evidence type="ECO:0000313" key="4">
    <source>
        <dbReference type="Proteomes" id="UP000199017"/>
    </source>
</evidence>
<dbReference type="PANTHER" id="PTHR46558:SF9">
    <property type="entry name" value="TRANSCRIPTIONAL REGULATOR, PBSX FAMILY"/>
    <property type="match status" value="1"/>
</dbReference>
<dbReference type="AlphaFoldDB" id="A0A1G8NNM3"/>
<evidence type="ECO:0000313" key="3">
    <source>
        <dbReference type="EMBL" id="SDI81765.1"/>
    </source>
</evidence>
<dbReference type="SUPFAM" id="SSF47413">
    <property type="entry name" value="lambda repressor-like DNA-binding domains"/>
    <property type="match status" value="1"/>
</dbReference>
<dbReference type="STRING" id="930129.SAMN05216352_11295"/>
<reference evidence="3 4" key="1">
    <citation type="submission" date="2016-10" db="EMBL/GenBank/DDBJ databases">
        <authorList>
            <person name="de Groot N.N."/>
        </authorList>
    </citation>
    <scope>NUCLEOTIDE SEQUENCE [LARGE SCALE GENOMIC DNA]</scope>
    <source>
        <strain evidence="4">P4B,CCM 7963,CECT 7998,DSM 25260,IBRC-M 10614,KCTC 13821</strain>
    </source>
</reference>
<dbReference type="InterPro" id="IPR010982">
    <property type="entry name" value="Lambda_DNA-bd_dom_sf"/>
</dbReference>
<dbReference type="RefSeq" id="WP_091587090.1">
    <property type="nucleotide sequence ID" value="NZ_FNDU01000012.1"/>
</dbReference>
<accession>A0A1G8NNM3</accession>
<organism evidence="3 4">
    <name type="scientific">Alteribacillus bidgolensis</name>
    <dbReference type="NCBI Taxonomy" id="930129"/>
    <lineage>
        <taxon>Bacteria</taxon>
        <taxon>Bacillati</taxon>
        <taxon>Bacillota</taxon>
        <taxon>Bacilli</taxon>
        <taxon>Bacillales</taxon>
        <taxon>Bacillaceae</taxon>
        <taxon>Alteribacillus</taxon>
    </lineage>
</organism>
<keyword evidence="1" id="KW-0238">DNA-binding</keyword>
<dbReference type="EMBL" id="FNDU01000012">
    <property type="protein sequence ID" value="SDI81765.1"/>
    <property type="molecule type" value="Genomic_DNA"/>
</dbReference>
<keyword evidence="4" id="KW-1185">Reference proteome</keyword>
<dbReference type="OrthoDB" id="6386941at2"/>
<gene>
    <name evidence="3" type="ORF">SAMN05216352_11295</name>
</gene>
<proteinExistence type="predicted"/>
<dbReference type="InterPro" id="IPR001387">
    <property type="entry name" value="Cro/C1-type_HTH"/>
</dbReference>
<evidence type="ECO:0000256" key="1">
    <source>
        <dbReference type="ARBA" id="ARBA00023125"/>
    </source>
</evidence>